<comment type="caution">
    <text evidence="2">The sequence shown here is derived from an EMBL/GenBank/DDBJ whole genome shotgun (WGS) entry which is preliminary data.</text>
</comment>
<evidence type="ECO:0000313" key="3">
    <source>
        <dbReference type="Proteomes" id="UP000626109"/>
    </source>
</evidence>
<name>A0A813IQ59_POLGL</name>
<organism evidence="2 3">
    <name type="scientific">Polarella glacialis</name>
    <name type="common">Dinoflagellate</name>
    <dbReference type="NCBI Taxonomy" id="89957"/>
    <lineage>
        <taxon>Eukaryota</taxon>
        <taxon>Sar</taxon>
        <taxon>Alveolata</taxon>
        <taxon>Dinophyceae</taxon>
        <taxon>Suessiales</taxon>
        <taxon>Suessiaceae</taxon>
        <taxon>Polarella</taxon>
    </lineage>
</organism>
<sequence>EAPPTSQRGGRRGGVGAEAPRPPESSFAREGEARRSHGGPAPAAAARRALRPGADGDPEE</sequence>
<dbReference type="Proteomes" id="UP000626109">
    <property type="component" value="Unassembled WGS sequence"/>
</dbReference>
<proteinExistence type="predicted"/>
<feature type="non-terminal residue" evidence="2">
    <location>
        <position position="60"/>
    </location>
</feature>
<dbReference type="EMBL" id="CAJNNW010012767">
    <property type="protein sequence ID" value="CAE8654672.1"/>
    <property type="molecule type" value="Genomic_DNA"/>
</dbReference>
<gene>
    <name evidence="2" type="ORF">PGLA2088_LOCUS11155</name>
</gene>
<accession>A0A813IQ59</accession>
<evidence type="ECO:0000256" key="1">
    <source>
        <dbReference type="SAM" id="MobiDB-lite"/>
    </source>
</evidence>
<feature type="compositionally biased region" description="Low complexity" evidence="1">
    <location>
        <begin position="38"/>
        <end position="53"/>
    </location>
</feature>
<feature type="region of interest" description="Disordered" evidence="1">
    <location>
        <begin position="1"/>
        <end position="60"/>
    </location>
</feature>
<reference evidence="2" key="1">
    <citation type="submission" date="2021-02" db="EMBL/GenBank/DDBJ databases">
        <authorList>
            <person name="Dougan E. K."/>
            <person name="Rhodes N."/>
            <person name="Thang M."/>
            <person name="Chan C."/>
        </authorList>
    </citation>
    <scope>NUCLEOTIDE SEQUENCE</scope>
</reference>
<evidence type="ECO:0000313" key="2">
    <source>
        <dbReference type="EMBL" id="CAE8654672.1"/>
    </source>
</evidence>
<feature type="non-terminal residue" evidence="2">
    <location>
        <position position="1"/>
    </location>
</feature>
<protein>
    <submittedName>
        <fullName evidence="2">Uncharacterized protein</fullName>
    </submittedName>
</protein>
<dbReference type="AlphaFoldDB" id="A0A813IQ59"/>